<accession>A0A8J1JQF5</accession>
<proteinExistence type="predicted"/>
<sequence length="286" mass="31716">MPVALGIVTTDPLGLPRTMRFEGLLAEVGGFGKFQISILLITCLPRVILPLHFLLHIFISAAPSHHCATPSAGKLGNWSQWKSLLLYIPQEPDGSLSSCRRYSHPQLHLLPNSSVGPPNRSTEPCEEGWEYDQSVFSSTTVTQWDLVCERKGLNQAAATFFFMGLTVGSVICGYLSDRFGRRKILLVSILISSVFGLLSSFSVSFLMFCLSRSICGVGLMGMTLVSITLALEWTDVEHRTFCSTINSLSWTVGYMILALLAYCIRDWQWLLLATTLPCLLSIATWW</sequence>
<keyword evidence="7" id="KW-1185">Reference proteome</keyword>
<dbReference type="PANTHER" id="PTHR24064">
    <property type="entry name" value="SOLUTE CARRIER FAMILY 22 MEMBER"/>
    <property type="match status" value="1"/>
</dbReference>
<dbReference type="OrthoDB" id="2544694at2759"/>
<evidence type="ECO:0000256" key="5">
    <source>
        <dbReference type="SAM" id="Phobius"/>
    </source>
</evidence>
<feature type="domain" description="Major facilitator superfamily (MFS) profile" evidence="6">
    <location>
        <begin position="38"/>
        <end position="286"/>
    </location>
</feature>
<feature type="transmembrane region" description="Helical" evidence="5">
    <location>
        <begin position="156"/>
        <end position="175"/>
    </location>
</feature>
<dbReference type="InterPro" id="IPR036259">
    <property type="entry name" value="MFS_trans_sf"/>
</dbReference>
<dbReference type="RefSeq" id="XP_031758841.1">
    <property type="nucleotide sequence ID" value="XM_031902981.1"/>
</dbReference>
<dbReference type="SUPFAM" id="SSF103473">
    <property type="entry name" value="MFS general substrate transporter"/>
    <property type="match status" value="1"/>
</dbReference>
<evidence type="ECO:0000256" key="2">
    <source>
        <dbReference type="ARBA" id="ARBA00022692"/>
    </source>
</evidence>
<dbReference type="GO" id="GO:0016020">
    <property type="term" value="C:membrane"/>
    <property type="evidence" value="ECO:0007669"/>
    <property type="project" value="UniProtKB-SubCell"/>
</dbReference>
<feature type="transmembrane region" description="Helical" evidence="5">
    <location>
        <begin position="214"/>
        <end position="233"/>
    </location>
</feature>
<keyword evidence="3 5" id="KW-1133">Transmembrane helix</keyword>
<comment type="subcellular location">
    <subcellularLocation>
        <location evidence="1">Membrane</location>
        <topology evidence="1">Multi-pass membrane protein</topology>
    </subcellularLocation>
</comment>
<keyword evidence="2 5" id="KW-0812">Transmembrane</keyword>
<evidence type="ECO:0000313" key="8">
    <source>
        <dbReference type="RefSeq" id="XP_031758841.1"/>
    </source>
</evidence>
<gene>
    <name evidence="8 9" type="primary">LOC116411083</name>
</gene>
<evidence type="ECO:0000256" key="3">
    <source>
        <dbReference type="ARBA" id="ARBA00022989"/>
    </source>
</evidence>
<dbReference type="AGR" id="Xenbase:XB-GENE-29097019"/>
<keyword evidence="4 5" id="KW-0472">Membrane</keyword>
<evidence type="ECO:0000256" key="1">
    <source>
        <dbReference type="ARBA" id="ARBA00004141"/>
    </source>
</evidence>
<reference evidence="8" key="1">
    <citation type="submission" date="2025-08" db="UniProtKB">
        <authorList>
            <consortium name="RefSeq"/>
        </authorList>
    </citation>
    <scope>IDENTIFICATION</scope>
    <source>
        <strain evidence="8">Nigerian</strain>
        <tissue evidence="8">Liver and blood</tissue>
    </source>
</reference>
<feature type="transmembrane region" description="Helical" evidence="5">
    <location>
        <begin position="240"/>
        <end position="261"/>
    </location>
</feature>
<dbReference type="Pfam" id="PF07690">
    <property type="entry name" value="MFS_1"/>
    <property type="match status" value="1"/>
</dbReference>
<dbReference type="InterPro" id="IPR011701">
    <property type="entry name" value="MFS"/>
</dbReference>
<feature type="transmembrane region" description="Helical" evidence="5">
    <location>
        <begin position="184"/>
        <end position="208"/>
    </location>
</feature>
<protein>
    <submittedName>
        <fullName evidence="8">Solute carrier family 22 member 7-like</fullName>
    </submittedName>
</protein>
<dbReference type="Gene3D" id="1.20.1250.20">
    <property type="entry name" value="MFS general substrate transporter like domains"/>
    <property type="match status" value="1"/>
</dbReference>
<dbReference type="KEGG" id="xtr:116411083"/>
<dbReference type="GO" id="GO:0022857">
    <property type="term" value="F:transmembrane transporter activity"/>
    <property type="evidence" value="ECO:0007669"/>
    <property type="project" value="InterPro"/>
</dbReference>
<name>A0A8J1JQF5_XENTR</name>
<evidence type="ECO:0000256" key="4">
    <source>
        <dbReference type="ARBA" id="ARBA00023136"/>
    </source>
</evidence>
<evidence type="ECO:0000259" key="6">
    <source>
        <dbReference type="PROSITE" id="PS50850"/>
    </source>
</evidence>
<dbReference type="OMA" id="THANMAL"/>
<organism evidence="7 8">
    <name type="scientific">Xenopus tropicalis</name>
    <name type="common">Western clawed frog</name>
    <name type="synonym">Silurana tropicalis</name>
    <dbReference type="NCBI Taxonomy" id="8364"/>
    <lineage>
        <taxon>Eukaryota</taxon>
        <taxon>Metazoa</taxon>
        <taxon>Chordata</taxon>
        <taxon>Craniata</taxon>
        <taxon>Vertebrata</taxon>
        <taxon>Euteleostomi</taxon>
        <taxon>Amphibia</taxon>
        <taxon>Batrachia</taxon>
        <taxon>Anura</taxon>
        <taxon>Pipoidea</taxon>
        <taxon>Pipidae</taxon>
        <taxon>Xenopodinae</taxon>
        <taxon>Xenopus</taxon>
        <taxon>Silurana</taxon>
    </lineage>
</organism>
<dbReference type="InterPro" id="IPR020846">
    <property type="entry name" value="MFS_dom"/>
</dbReference>
<dbReference type="AlphaFoldDB" id="A0A8J1JQF5"/>
<dbReference type="GeneID" id="116411083"/>
<evidence type="ECO:0000313" key="7">
    <source>
        <dbReference type="Proteomes" id="UP000008143"/>
    </source>
</evidence>
<dbReference type="Proteomes" id="UP000008143">
    <property type="component" value="Chromosome 5"/>
</dbReference>
<dbReference type="Xenbase" id="XB-GENE-29097019">
    <property type="gene designation" value="LOC116411083"/>
</dbReference>
<evidence type="ECO:0000313" key="9">
    <source>
        <dbReference type="Xenbase" id="XB-GENE-29097019"/>
    </source>
</evidence>
<dbReference type="PROSITE" id="PS50850">
    <property type="entry name" value="MFS"/>
    <property type="match status" value="1"/>
</dbReference>